<protein>
    <submittedName>
        <fullName evidence="1">Uncharacterized protein</fullName>
    </submittedName>
</protein>
<dbReference type="EMBL" id="VIGI01000002">
    <property type="protein sequence ID" value="KAB8303606.1"/>
    <property type="molecule type" value="Genomic_DNA"/>
</dbReference>
<keyword evidence="2" id="KW-1185">Reference proteome</keyword>
<organism evidence="1 2">
    <name type="scientific">Monilinia laxa</name>
    <name type="common">Brown rot fungus</name>
    <name type="synonym">Sclerotinia laxa</name>
    <dbReference type="NCBI Taxonomy" id="61186"/>
    <lineage>
        <taxon>Eukaryota</taxon>
        <taxon>Fungi</taxon>
        <taxon>Dikarya</taxon>
        <taxon>Ascomycota</taxon>
        <taxon>Pezizomycotina</taxon>
        <taxon>Leotiomycetes</taxon>
        <taxon>Helotiales</taxon>
        <taxon>Sclerotiniaceae</taxon>
        <taxon>Monilinia</taxon>
    </lineage>
</organism>
<dbReference type="Proteomes" id="UP000326757">
    <property type="component" value="Unassembled WGS sequence"/>
</dbReference>
<proteinExistence type="predicted"/>
<evidence type="ECO:0000313" key="1">
    <source>
        <dbReference type="EMBL" id="KAB8303606.1"/>
    </source>
</evidence>
<evidence type="ECO:0000313" key="2">
    <source>
        <dbReference type="Proteomes" id="UP000326757"/>
    </source>
</evidence>
<accession>A0A5N6KIK9</accession>
<dbReference type="AlphaFoldDB" id="A0A5N6KIK9"/>
<sequence>MQCDQGSDIPSFTRHYIVLNQCKIRAKPCQTRDGENKLININLQPWLQRQLRVTDTRYIHTREFTAFEISDNGK</sequence>
<gene>
    <name evidence="1" type="ORF">EYC80_005003</name>
</gene>
<comment type="caution">
    <text evidence="1">The sequence shown here is derived from an EMBL/GenBank/DDBJ whole genome shotgun (WGS) entry which is preliminary data.</text>
</comment>
<reference evidence="1 2" key="1">
    <citation type="submission" date="2019-06" db="EMBL/GenBank/DDBJ databases">
        <title>Genome Sequence of the Brown Rot Fungal Pathogen Monilinia laxa.</title>
        <authorList>
            <person name="De Miccolis Angelini R.M."/>
            <person name="Landi L."/>
            <person name="Abate D."/>
            <person name="Pollastro S."/>
            <person name="Romanazzi G."/>
            <person name="Faretra F."/>
        </authorList>
    </citation>
    <scope>NUCLEOTIDE SEQUENCE [LARGE SCALE GENOMIC DNA]</scope>
    <source>
        <strain evidence="1 2">Mlax316</strain>
    </source>
</reference>
<name>A0A5N6KIK9_MONLA</name>